<dbReference type="CDD" id="cd13868">
    <property type="entry name" value="CuRO_2_CotA_like"/>
    <property type="match status" value="1"/>
</dbReference>
<comment type="similarity">
    <text evidence="1">Belongs to the multicopper oxidase family.</text>
</comment>
<accession>A0AAW8NC76</accession>
<dbReference type="InterPro" id="IPR045087">
    <property type="entry name" value="Cu-oxidase_fam"/>
</dbReference>
<dbReference type="InterPro" id="IPR006311">
    <property type="entry name" value="TAT_signal"/>
</dbReference>
<dbReference type="CDD" id="cd13891">
    <property type="entry name" value="CuRO_3_CotA_like"/>
    <property type="match status" value="1"/>
</dbReference>
<protein>
    <submittedName>
        <fullName evidence="5">FtsP/CotA-like multicopper oxidase with cupredoxin domain</fullName>
    </submittedName>
</protein>
<feature type="domain" description="Plastocyanin-like" evidence="4">
    <location>
        <begin position="141"/>
        <end position="209"/>
    </location>
</feature>
<dbReference type="GeneID" id="97421929"/>
<feature type="region of interest" description="Disordered" evidence="2">
    <location>
        <begin position="130"/>
        <end position="160"/>
    </location>
</feature>
<comment type="caution">
    <text evidence="5">The sequence shown here is derived from an EMBL/GenBank/DDBJ whole genome shotgun (WGS) entry which is preliminary data.</text>
</comment>
<dbReference type="PANTHER" id="PTHR48267:SF1">
    <property type="entry name" value="BILIRUBIN OXIDASE"/>
    <property type="match status" value="1"/>
</dbReference>
<proteinExistence type="inferred from homology"/>
<evidence type="ECO:0000313" key="6">
    <source>
        <dbReference type="Proteomes" id="UP001262032"/>
    </source>
</evidence>
<reference evidence="5" key="1">
    <citation type="submission" date="2023-07" db="EMBL/GenBank/DDBJ databases">
        <title>Sorghum-associated microbial communities from plants grown in Nebraska, USA.</title>
        <authorList>
            <person name="Schachtman D."/>
        </authorList>
    </citation>
    <scope>NUCLEOTIDE SEQUENCE</scope>
    <source>
        <strain evidence="5">BE261</strain>
    </source>
</reference>
<dbReference type="InterPro" id="IPR011706">
    <property type="entry name" value="Cu-oxidase_C"/>
</dbReference>
<evidence type="ECO:0000313" key="5">
    <source>
        <dbReference type="EMBL" id="MDR7163533.1"/>
    </source>
</evidence>
<dbReference type="InterPro" id="IPR011707">
    <property type="entry name" value="Cu-oxidase-like_N"/>
</dbReference>
<dbReference type="Pfam" id="PF07731">
    <property type="entry name" value="Cu-oxidase_2"/>
    <property type="match status" value="1"/>
</dbReference>
<evidence type="ECO:0000256" key="2">
    <source>
        <dbReference type="SAM" id="MobiDB-lite"/>
    </source>
</evidence>
<dbReference type="AlphaFoldDB" id="A0AAW8NC76"/>
<feature type="compositionally biased region" description="Polar residues" evidence="2">
    <location>
        <begin position="136"/>
        <end position="145"/>
    </location>
</feature>
<evidence type="ECO:0000259" key="3">
    <source>
        <dbReference type="Pfam" id="PF07731"/>
    </source>
</evidence>
<dbReference type="CDD" id="cd13844">
    <property type="entry name" value="CuRO_1_BOD_CotA_like"/>
    <property type="match status" value="1"/>
</dbReference>
<dbReference type="GO" id="GO:0016491">
    <property type="term" value="F:oxidoreductase activity"/>
    <property type="evidence" value="ECO:0007669"/>
    <property type="project" value="InterPro"/>
</dbReference>
<feature type="domain" description="Plastocyanin-like" evidence="3">
    <location>
        <begin position="436"/>
        <end position="594"/>
    </location>
</feature>
<dbReference type="EMBL" id="JAVDWN010000004">
    <property type="protein sequence ID" value="MDR7163533.1"/>
    <property type="molecule type" value="Genomic_DNA"/>
</dbReference>
<dbReference type="GO" id="GO:0005507">
    <property type="term" value="F:copper ion binding"/>
    <property type="evidence" value="ECO:0007669"/>
    <property type="project" value="InterPro"/>
</dbReference>
<dbReference type="PROSITE" id="PS51318">
    <property type="entry name" value="TAT"/>
    <property type="match status" value="1"/>
</dbReference>
<dbReference type="Proteomes" id="UP001262032">
    <property type="component" value="Unassembled WGS sequence"/>
</dbReference>
<dbReference type="RefSeq" id="WP_310110570.1">
    <property type="nucleotide sequence ID" value="NZ_JAVDTN010000004.1"/>
</dbReference>
<dbReference type="Gene3D" id="2.60.40.420">
    <property type="entry name" value="Cupredoxins - blue copper proteins"/>
    <property type="match status" value="3"/>
</dbReference>
<gene>
    <name evidence="5" type="ORF">J2X12_001547</name>
</gene>
<organism evidence="5 6">
    <name type="scientific">Pseudarthrobacter oxydans</name>
    <name type="common">Arthrobacter oxydans</name>
    <dbReference type="NCBI Taxonomy" id="1671"/>
    <lineage>
        <taxon>Bacteria</taxon>
        <taxon>Bacillati</taxon>
        <taxon>Actinomycetota</taxon>
        <taxon>Actinomycetes</taxon>
        <taxon>Micrococcales</taxon>
        <taxon>Micrococcaceae</taxon>
        <taxon>Pseudarthrobacter</taxon>
    </lineage>
</organism>
<evidence type="ECO:0000259" key="4">
    <source>
        <dbReference type="Pfam" id="PF07732"/>
    </source>
</evidence>
<sequence length="595" mass="63534">MYLTRRQLLQAGAVAGAGILVHPDAALAARTRARQAGPLTMFSEQLPTLAELGVLDMRAGGQTELSMLNAGHAFHGQLGSTDTFTYRADDGSQTYLGPVIVAQRGTPFALTVHNRLGKHPLAFAIDDELVPPGSDDANTPRTSTHLHGGNTRPGSDGGPEQIFSPGSSYTYHYDNNQDAAGLWYHDHALGITRLNVYAGLAGGYLIRDTPGPSGTGIDTGDGTHLPPPPYEVPLVIQDRMFNPDGSFAYPPNPELTTSDGTPRPWAPEFFGDVATVNGKCWPNLDVDRGKYRFRVYNGSNARFYNLKFTSGGNALTFAQIGTDGGLLDAPAKLNKLVLGPGERADLVVDFAGLSAGSKVVLGNNAPTPYPDGPVAAKQGGVPLREIMQFTVQSQAGYTAPLPEKLRPQPMTRLAGLPTAATRQMTLVEVLNAAGIPIMALLNNRPFHTTDITAVQGDTLEEWELINTTVDAHPIHLHFTQFQVLNRQRFDVGKYLAATGYVDPGTGLVTPGQGSSVPVTPFLTGRPKAAPANERGWKDTAVSMPGEVTRISVPFGAGAAGGAPLAIGSSFTGEYVWHCHILEHEDNDMMQRYVIE</sequence>
<name>A0AAW8NC76_PSEOX</name>
<dbReference type="Pfam" id="PF07732">
    <property type="entry name" value="Cu-oxidase_3"/>
    <property type="match status" value="1"/>
</dbReference>
<dbReference type="SUPFAM" id="SSF49503">
    <property type="entry name" value="Cupredoxins"/>
    <property type="match status" value="3"/>
</dbReference>
<dbReference type="InterPro" id="IPR008972">
    <property type="entry name" value="Cupredoxin"/>
</dbReference>
<dbReference type="PANTHER" id="PTHR48267">
    <property type="entry name" value="CUPREDOXIN SUPERFAMILY PROTEIN"/>
    <property type="match status" value="1"/>
</dbReference>
<evidence type="ECO:0000256" key="1">
    <source>
        <dbReference type="ARBA" id="ARBA00010609"/>
    </source>
</evidence>